<dbReference type="OrthoDB" id="5287122at2"/>
<feature type="transmembrane region" description="Helical" evidence="1">
    <location>
        <begin position="935"/>
        <end position="953"/>
    </location>
</feature>
<proteinExistence type="predicted"/>
<dbReference type="PANTHER" id="PTHR32063">
    <property type="match status" value="1"/>
</dbReference>
<feature type="transmembrane region" description="Helical" evidence="1">
    <location>
        <begin position="437"/>
        <end position="458"/>
    </location>
</feature>
<reference evidence="3" key="1">
    <citation type="journal article" date="2014" name="Environ. Microbiol.">
        <title>Comparative genomics of the marine bacterial genus Glaciecola reveals the high degree of genomic diversity and genomic characteristic for cold adaptation.</title>
        <authorList>
            <person name="Qin Q.L."/>
            <person name="Xie B.B."/>
            <person name="Yu Y."/>
            <person name="Shu Y.L."/>
            <person name="Rong J.C."/>
            <person name="Zhang Y.J."/>
            <person name="Zhao D.L."/>
            <person name="Chen X.L."/>
            <person name="Zhang X.Y."/>
            <person name="Chen B."/>
            <person name="Zhou B.C."/>
            <person name="Zhang Y.Z."/>
        </authorList>
    </citation>
    <scope>NUCLEOTIDE SEQUENCE [LARGE SCALE GENOMIC DNA]</scope>
    <source>
        <strain evidence="3">LMG 21857</strain>
    </source>
</reference>
<accession>K6ZDJ8</accession>
<feature type="transmembrane region" description="Helical" evidence="1">
    <location>
        <begin position="988"/>
        <end position="1015"/>
    </location>
</feature>
<dbReference type="SUPFAM" id="SSF82866">
    <property type="entry name" value="Multidrug efflux transporter AcrB transmembrane domain"/>
    <property type="match status" value="2"/>
</dbReference>
<keyword evidence="3" id="KW-1185">Reference proteome</keyword>
<gene>
    <name evidence="2" type="ORF">GPLA_3281</name>
</gene>
<dbReference type="RefSeq" id="WP_007105937.1">
    <property type="nucleotide sequence ID" value="NZ_BAER01000095.1"/>
</dbReference>
<dbReference type="GO" id="GO:0005886">
    <property type="term" value="C:plasma membrane"/>
    <property type="evidence" value="ECO:0007669"/>
    <property type="project" value="TreeGrafter"/>
</dbReference>
<dbReference type="Gene3D" id="3.30.70.1320">
    <property type="entry name" value="Multidrug efflux transporter AcrB pore domain like"/>
    <property type="match status" value="1"/>
</dbReference>
<evidence type="ECO:0000256" key="1">
    <source>
        <dbReference type="SAM" id="Phobius"/>
    </source>
</evidence>
<dbReference type="PRINTS" id="PR00702">
    <property type="entry name" value="ACRIFLAVINRP"/>
</dbReference>
<dbReference type="Gene3D" id="3.30.70.1440">
    <property type="entry name" value="Multidrug efflux transporter AcrB pore domain"/>
    <property type="match status" value="1"/>
</dbReference>
<dbReference type="SUPFAM" id="SSF82693">
    <property type="entry name" value="Multidrug efflux transporter AcrB pore domain, PN1, PN2, PC1 and PC2 subdomains"/>
    <property type="match status" value="1"/>
</dbReference>
<feature type="transmembrane region" description="Helical" evidence="1">
    <location>
        <begin position="366"/>
        <end position="384"/>
    </location>
</feature>
<feature type="transmembrane region" description="Helical" evidence="1">
    <location>
        <begin position="390"/>
        <end position="416"/>
    </location>
</feature>
<dbReference type="PANTHER" id="PTHR32063:SF0">
    <property type="entry name" value="SWARMING MOTILITY PROTEIN SWRC"/>
    <property type="match status" value="1"/>
</dbReference>
<dbReference type="Proteomes" id="UP000006322">
    <property type="component" value="Unassembled WGS sequence"/>
</dbReference>
<dbReference type="STRING" id="1129793.GPLA_3281"/>
<protein>
    <submittedName>
        <fullName evidence="2">Hydrophobic/amphiphilic exporter-1, HAE1 family</fullName>
    </submittedName>
</protein>
<evidence type="ECO:0000313" key="2">
    <source>
        <dbReference type="EMBL" id="GAC34171.1"/>
    </source>
</evidence>
<dbReference type="AlphaFoldDB" id="K6ZDJ8"/>
<dbReference type="EMBL" id="BAER01000095">
    <property type="protein sequence ID" value="GAC34171.1"/>
    <property type="molecule type" value="Genomic_DNA"/>
</dbReference>
<feature type="transmembrane region" description="Helical" evidence="1">
    <location>
        <begin position="960"/>
        <end position="982"/>
    </location>
</feature>
<dbReference type="Pfam" id="PF00873">
    <property type="entry name" value="ACR_tran"/>
    <property type="match status" value="2"/>
</dbReference>
<dbReference type="SUPFAM" id="SSF82714">
    <property type="entry name" value="Multidrug efflux transporter AcrB TolC docking domain, DN and DC subdomains"/>
    <property type="match status" value="2"/>
</dbReference>
<dbReference type="GO" id="GO:0042910">
    <property type="term" value="F:xenobiotic transmembrane transporter activity"/>
    <property type="evidence" value="ECO:0007669"/>
    <property type="project" value="TreeGrafter"/>
</dbReference>
<feature type="transmembrane region" description="Helical" evidence="1">
    <location>
        <begin position="1067"/>
        <end position="1093"/>
    </location>
</feature>
<evidence type="ECO:0000313" key="3">
    <source>
        <dbReference type="Proteomes" id="UP000006322"/>
    </source>
</evidence>
<sequence length="1120" mass="121720">MNIVDIAVKRPVAVWMFTFAVVLFGLVSLSRLAINLLPDLSYPTLTIRTEYSGAAPGEIEQLVSKPVEETIGVVKGVRKVTSSSTSGQSDVLLEFEWGTDMDMASLEVREKLDILTLPLDVKKPVLLRFNPSLEPVMRLGFGITSTVDKDTLDIAGMKRLREYAEQQIKRKLESVSGVASIKIGGGLESEIQVLVDQQKASQLAISMSDIIKRLKEENVNAAGGRVEDGSQAYTVRTLNQFTSLQDMQNVFVARRDNKNIRLGDIAQIQDAYKERDSITRFDGLEGVEIAIYKEGDANTVQVAQNINTELAALKSALPDNYKIQLTYDQSVFIANAIDDVKSAGMIGGLLAMLVLYLFLRNIWPTLIISISIPVSIIATFNLMYGNGISLNIMSLGGIALAIGLLVDNAIVVLENIERHKQSEKDIQLAAAKGTKQVSMAIIASTLTTMAVFFPLVFVEGIAGQLFADQALTVTFALGASLIVALTIIPMLAARERSPAEITPERSAPLANIDNPFEAEQLDTTAKNIKHQSGPIKRTLNILSLPFIWLGRGVFYYLPLAICTWVIVIFRALARVLQIIFKPLLWVFERSFNFIATHYVKALTRAMRVPALLLMLIVAISAGALLLVPRLGMELIPSMSQGEFFVEIRLPNGTPLNKTDETLMGLAEFTGQQAAVERTYSLAGTGSLMNASASQGGENWGKLNVVMQHGVTTEQISQVQTAMRSFLSTQAGVSAQFGQPELFSFAAPISIDIIGYDLASLGRYSSALVDALEQDVRFSDVKSSLLRGTPELKITFDHAKLAQLGLNAPQVSTLINAKVGGEVASQFNLDDRKIDILVRSLDAQRDSIEDIGQIIVNPGASRAVALNAVAQLSMSIGPSEITRIGQQRVAVISANLAYGDLAQAVEAANQHIHALALPLSMQARVAGQSEEMKTSFSSLKFALALAIFLVYLVMASQFESLLHPLLILLTVPLACAGSIYGLFITQTNISVVVFIGLIMLAGIVVNNAIVLIDRINQLRTDGAKKYQAIIEAAQSRLRPILMTTLTTSLGLLPMALGLGEGAEMRVPMAVTVIFGLLFATLLTLFFIPCLYVLFDRKQDQQMRATPLSNAVQPADKELGYE</sequence>
<keyword evidence="1" id="KW-0472">Membrane</keyword>
<dbReference type="InterPro" id="IPR027463">
    <property type="entry name" value="AcrB_DN_DC_subdom"/>
</dbReference>
<name>K6ZDJ8_9ALTE</name>
<dbReference type="InterPro" id="IPR001036">
    <property type="entry name" value="Acrflvin-R"/>
</dbReference>
<keyword evidence="1" id="KW-0812">Transmembrane</keyword>
<dbReference type="Gene3D" id="1.20.1640.10">
    <property type="entry name" value="Multidrug efflux transporter AcrB transmembrane domain"/>
    <property type="match status" value="2"/>
</dbReference>
<organism evidence="2 3">
    <name type="scientific">Paraglaciecola polaris LMG 21857</name>
    <dbReference type="NCBI Taxonomy" id="1129793"/>
    <lineage>
        <taxon>Bacteria</taxon>
        <taxon>Pseudomonadati</taxon>
        <taxon>Pseudomonadota</taxon>
        <taxon>Gammaproteobacteria</taxon>
        <taxon>Alteromonadales</taxon>
        <taxon>Alteromonadaceae</taxon>
        <taxon>Paraglaciecola</taxon>
    </lineage>
</organism>
<comment type="caution">
    <text evidence="2">The sequence shown here is derived from an EMBL/GenBank/DDBJ whole genome shotgun (WGS) entry which is preliminary data.</text>
</comment>
<feature type="transmembrane region" description="Helical" evidence="1">
    <location>
        <begin position="470"/>
        <end position="492"/>
    </location>
</feature>
<feature type="transmembrane region" description="Helical" evidence="1">
    <location>
        <begin position="1036"/>
        <end position="1055"/>
    </location>
</feature>
<dbReference type="Gene3D" id="3.30.70.1430">
    <property type="entry name" value="Multidrug efflux transporter AcrB pore domain"/>
    <property type="match status" value="2"/>
</dbReference>
<feature type="transmembrane region" description="Helical" evidence="1">
    <location>
        <begin position="12"/>
        <end position="34"/>
    </location>
</feature>
<feature type="transmembrane region" description="Helical" evidence="1">
    <location>
        <begin position="608"/>
        <end position="627"/>
    </location>
</feature>
<keyword evidence="1" id="KW-1133">Transmembrane helix</keyword>
<dbReference type="Gene3D" id="3.30.2090.10">
    <property type="entry name" value="Multidrug efflux transporter AcrB TolC docking domain, DN and DC subdomains"/>
    <property type="match status" value="2"/>
</dbReference>